<dbReference type="InterPro" id="IPR042279">
    <property type="entry name" value="Pep_M60_3"/>
</dbReference>
<dbReference type="Gene3D" id="3.40.390.80">
    <property type="entry name" value="Peptidase M60, enhancin-like domain 2"/>
    <property type="match status" value="1"/>
</dbReference>
<dbReference type="Proteomes" id="UP001381693">
    <property type="component" value="Unassembled WGS sequence"/>
</dbReference>
<dbReference type="Gene3D" id="2.60.120.1250">
    <property type="entry name" value="Peptidase M60, enhancin-like domain 1"/>
    <property type="match status" value="1"/>
</dbReference>
<dbReference type="EMBL" id="JAXCGZ010000717">
    <property type="protein sequence ID" value="KAK7085619.1"/>
    <property type="molecule type" value="Genomic_DNA"/>
</dbReference>
<reference evidence="2 3" key="1">
    <citation type="submission" date="2023-11" db="EMBL/GenBank/DDBJ databases">
        <title>Halocaridina rubra genome assembly.</title>
        <authorList>
            <person name="Smith C."/>
        </authorList>
    </citation>
    <scope>NUCLEOTIDE SEQUENCE [LARGE SCALE GENOMIC DNA]</scope>
    <source>
        <strain evidence="2">EP-1</strain>
        <tissue evidence="2">Whole</tissue>
    </source>
</reference>
<dbReference type="PROSITE" id="PS50231">
    <property type="entry name" value="RICIN_B_LECTIN"/>
    <property type="match status" value="1"/>
</dbReference>
<feature type="domain" description="Peptidase M60" evidence="1">
    <location>
        <begin position="491"/>
        <end position="791"/>
    </location>
</feature>
<dbReference type="Pfam" id="PF13402">
    <property type="entry name" value="Peptidase_M60"/>
    <property type="match status" value="1"/>
</dbReference>
<dbReference type="InterPro" id="IPR051244">
    <property type="entry name" value="TCAF"/>
</dbReference>
<comment type="caution">
    <text evidence="2">The sequence shown here is derived from an EMBL/GenBank/DDBJ whole genome shotgun (WGS) entry which is preliminary data.</text>
</comment>
<name>A0AAN8XTN2_HALRR</name>
<sequence length="873" mass="98514">MKTIPHKHTRELKSAMLLMIKGLKGYKCYSCFISYQVFFTPEILKTSILHKFIVDVRIFNSELCILCNTEAFKVNLIGENYHSMMLSSVNAKTCISSPEYLINRKTHTCLAVLEGNTTIDAVIGMEKCNGKVNQQWHHVDSQWQWGGDRKLCLTHKAKGAVVLAPCDSSTSSWTYNDNGGSFSTGSLALGVRVGIPSQPVRLWQQKGGANQRWWTLTSMKKVMANAQLAEHCFPAEVIAICKKEMKRNSTHKSKKNHLRHCLSVVNANGKDGVCGIEDFEVVPSKISPEYFISQRNYKCLTVTAGSSAEDAIIGMAPFSGCEAQQWFLQEGLWCWGANCTLCLVPDSENGKVVLDKCSSALPGWNLDTSGLLLTGTSALEVHQEGEEFSVRLQPVNGNFNQKWWLLSSLKQYVGKKLYPFFPNDSPIYREELIRGLINSVSPLSEPLPYPRDVSHFPGAVAPSVPRVNRLITVDVQNLGRRKALCMRAPPQNWQATGLYVAAGDLFSIILPESTTEQEASQIRIRIGAHTDNLNPKVGKIKKGRKLRRMPAISEVFDLQPGANIFRSQYGGNLIFMLIGKHHFQITVEVMNVVETPHYLLNRTKQKDWESIKALRTPHSILEGNRVVLVVPTPAIKKIKDPETLLQRYDHVVSLIEDLSGLGENDLPPNGKHWLVEDIQISAGSAHAGFPTMFERRFYKLANLKTPHSWVVWHELGHNYQQPHHWSNVYGSESTVNLFSLYIQEKLKGFHRLMKNESFRKTAEAVDQGLTFESAKCGSKLAFLMEIQNAFPEKGWDMFRHLMRTTRALSDEDSSKVKSSKQNQLDYVYKILSQFIGVDLMPHYQRWGIRISNEAQNDISQLHLQKCSELAVRI</sequence>
<organism evidence="2 3">
    <name type="scientific">Halocaridina rubra</name>
    <name type="common">Hawaiian red shrimp</name>
    <dbReference type="NCBI Taxonomy" id="373956"/>
    <lineage>
        <taxon>Eukaryota</taxon>
        <taxon>Metazoa</taxon>
        <taxon>Ecdysozoa</taxon>
        <taxon>Arthropoda</taxon>
        <taxon>Crustacea</taxon>
        <taxon>Multicrustacea</taxon>
        <taxon>Malacostraca</taxon>
        <taxon>Eumalacostraca</taxon>
        <taxon>Eucarida</taxon>
        <taxon>Decapoda</taxon>
        <taxon>Pleocyemata</taxon>
        <taxon>Caridea</taxon>
        <taxon>Atyoidea</taxon>
        <taxon>Atyidae</taxon>
        <taxon>Halocaridina</taxon>
    </lineage>
</organism>
<dbReference type="SMART" id="SM01276">
    <property type="entry name" value="M60-like"/>
    <property type="match status" value="1"/>
</dbReference>
<dbReference type="PANTHER" id="PTHR15730">
    <property type="entry name" value="EXPERIMENTAL AUTOIMMUNE PROSTATITIS ANTIGEN 2-RELATED"/>
    <property type="match status" value="1"/>
</dbReference>
<dbReference type="InterPro" id="IPR035992">
    <property type="entry name" value="Ricin_B-like_lectins"/>
</dbReference>
<dbReference type="CDD" id="cd00161">
    <property type="entry name" value="beta-trefoil_Ricin-like"/>
    <property type="match status" value="2"/>
</dbReference>
<accession>A0AAN8XTN2</accession>
<dbReference type="SUPFAM" id="SSF50370">
    <property type="entry name" value="Ricin B-like lectins"/>
    <property type="match status" value="2"/>
</dbReference>
<dbReference type="InterPro" id="IPR000772">
    <property type="entry name" value="Ricin_B_lectin"/>
</dbReference>
<dbReference type="PROSITE" id="PS51723">
    <property type="entry name" value="PEPTIDASE_M60"/>
    <property type="match status" value="1"/>
</dbReference>
<keyword evidence="3" id="KW-1185">Reference proteome</keyword>
<dbReference type="Pfam" id="PF00652">
    <property type="entry name" value="Ricin_B_lectin"/>
    <property type="match status" value="1"/>
</dbReference>
<dbReference type="Gene3D" id="1.10.390.30">
    <property type="entry name" value="Peptidase M60, enhancin-like domain 3"/>
    <property type="match status" value="1"/>
</dbReference>
<dbReference type="Gene3D" id="2.80.10.50">
    <property type="match status" value="2"/>
</dbReference>
<dbReference type="Pfam" id="PF17291">
    <property type="entry name" value="M60-like_N"/>
    <property type="match status" value="1"/>
</dbReference>
<evidence type="ECO:0000259" key="1">
    <source>
        <dbReference type="PROSITE" id="PS51723"/>
    </source>
</evidence>
<gene>
    <name evidence="2" type="ORF">SK128_023755</name>
</gene>
<proteinExistence type="predicted"/>
<evidence type="ECO:0000313" key="3">
    <source>
        <dbReference type="Proteomes" id="UP001381693"/>
    </source>
</evidence>
<evidence type="ECO:0000313" key="2">
    <source>
        <dbReference type="EMBL" id="KAK7085619.1"/>
    </source>
</evidence>
<dbReference type="InterPro" id="IPR035423">
    <property type="entry name" value="M60-like_N"/>
</dbReference>
<dbReference type="PANTHER" id="PTHR15730:SF5">
    <property type="entry name" value="SI:CH211-210B2.2-RELATED"/>
    <property type="match status" value="1"/>
</dbReference>
<dbReference type="AlphaFoldDB" id="A0AAN8XTN2"/>
<protein>
    <recommendedName>
        <fullName evidence="1">Peptidase M60 domain-containing protein</fullName>
    </recommendedName>
</protein>
<dbReference type="SMART" id="SM00458">
    <property type="entry name" value="RICIN"/>
    <property type="match status" value="1"/>
</dbReference>
<dbReference type="InterPro" id="IPR031161">
    <property type="entry name" value="Peptidase_M60_dom"/>
</dbReference>